<evidence type="ECO:0000256" key="8">
    <source>
        <dbReference type="ARBA" id="ARBA00023098"/>
    </source>
</evidence>
<feature type="transmembrane region" description="Helical" evidence="13">
    <location>
        <begin position="189"/>
        <end position="209"/>
    </location>
</feature>
<gene>
    <name evidence="14" type="ORF">EXIGLDRAFT_691418</name>
</gene>
<evidence type="ECO:0000256" key="13">
    <source>
        <dbReference type="SAM" id="Phobius"/>
    </source>
</evidence>
<accession>A0A165INF1</accession>
<dbReference type="UniPathway" id="UPA00753"/>
<keyword evidence="9 13" id="KW-0472">Membrane</keyword>
<keyword evidence="2" id="KW-0444">Lipid biosynthesis</keyword>
<keyword evidence="6" id="KW-0256">Endoplasmic reticulum</keyword>
<evidence type="ECO:0000256" key="9">
    <source>
        <dbReference type="ARBA" id="ARBA00023136"/>
    </source>
</evidence>
<evidence type="ECO:0000313" key="15">
    <source>
        <dbReference type="Proteomes" id="UP000077266"/>
    </source>
</evidence>
<dbReference type="PANTHER" id="PTHR32138:SF0">
    <property type="entry name" value="PHOSPHATIDYLETHANOLAMINE N-METHYLTRANSFERASE"/>
    <property type="match status" value="1"/>
</dbReference>
<feature type="region of interest" description="Disordered" evidence="12">
    <location>
        <begin position="426"/>
        <end position="460"/>
    </location>
</feature>
<evidence type="ECO:0000256" key="6">
    <source>
        <dbReference type="ARBA" id="ARBA00022824"/>
    </source>
</evidence>
<evidence type="ECO:0000256" key="5">
    <source>
        <dbReference type="ARBA" id="ARBA00022692"/>
    </source>
</evidence>
<proteinExistence type="predicted"/>
<evidence type="ECO:0008006" key="16">
    <source>
        <dbReference type="Google" id="ProtNLM"/>
    </source>
</evidence>
<dbReference type="PANTHER" id="PTHR32138">
    <property type="entry name" value="PHOSPHATIDYLETHANOLAMINE N-METHYLTRANSFERASE"/>
    <property type="match status" value="1"/>
</dbReference>
<dbReference type="Pfam" id="PF04191">
    <property type="entry name" value="PEMT"/>
    <property type="match status" value="2"/>
</dbReference>
<keyword evidence="7 13" id="KW-1133">Transmembrane helix</keyword>
<keyword evidence="10" id="KW-0594">Phospholipid biosynthesis</keyword>
<comment type="subcellular location">
    <subcellularLocation>
        <location evidence="1">Endomembrane system</location>
        <topology evidence="1">Multi-pass membrane protein</topology>
    </subcellularLocation>
</comment>
<feature type="transmembrane region" description="Helical" evidence="13">
    <location>
        <begin position="360"/>
        <end position="382"/>
    </location>
</feature>
<evidence type="ECO:0000256" key="1">
    <source>
        <dbReference type="ARBA" id="ARBA00004127"/>
    </source>
</evidence>
<dbReference type="GO" id="GO:0012505">
    <property type="term" value="C:endomembrane system"/>
    <property type="evidence" value="ECO:0007669"/>
    <property type="project" value="UniProtKB-SubCell"/>
</dbReference>
<dbReference type="Gene3D" id="1.10.238.10">
    <property type="entry name" value="EF-hand"/>
    <property type="match status" value="1"/>
</dbReference>
<evidence type="ECO:0000256" key="3">
    <source>
        <dbReference type="ARBA" id="ARBA00022603"/>
    </source>
</evidence>
<dbReference type="InParanoid" id="A0A165INF1"/>
<dbReference type="FunCoup" id="A0A165INF1">
    <property type="interactions" value="74"/>
</dbReference>
<keyword evidence="15" id="KW-1185">Reference proteome</keyword>
<dbReference type="OrthoDB" id="4583at2759"/>
<keyword evidence="4" id="KW-0949">S-adenosyl-L-methionine</keyword>
<evidence type="ECO:0000256" key="12">
    <source>
        <dbReference type="SAM" id="MobiDB-lite"/>
    </source>
</evidence>
<dbReference type="AlphaFoldDB" id="A0A165INF1"/>
<keyword evidence="5 13" id="KW-0812">Transmembrane</keyword>
<reference evidence="14 15" key="1">
    <citation type="journal article" date="2016" name="Mol. Biol. Evol.">
        <title>Comparative Genomics of Early-Diverging Mushroom-Forming Fungi Provides Insights into the Origins of Lignocellulose Decay Capabilities.</title>
        <authorList>
            <person name="Nagy L.G."/>
            <person name="Riley R."/>
            <person name="Tritt A."/>
            <person name="Adam C."/>
            <person name="Daum C."/>
            <person name="Floudas D."/>
            <person name="Sun H."/>
            <person name="Yadav J.S."/>
            <person name="Pangilinan J."/>
            <person name="Larsson K.H."/>
            <person name="Matsuura K."/>
            <person name="Barry K."/>
            <person name="Labutti K."/>
            <person name="Kuo R."/>
            <person name="Ohm R.A."/>
            <person name="Bhattacharya S.S."/>
            <person name="Shirouzu T."/>
            <person name="Yoshinaga Y."/>
            <person name="Martin F.M."/>
            <person name="Grigoriev I.V."/>
            <person name="Hibbett D.S."/>
        </authorList>
    </citation>
    <scope>NUCLEOTIDE SEQUENCE [LARGE SCALE GENOMIC DNA]</scope>
    <source>
        <strain evidence="14 15">HHB12029</strain>
    </source>
</reference>
<dbReference type="GO" id="GO:0006656">
    <property type="term" value="P:phosphatidylcholine biosynthetic process"/>
    <property type="evidence" value="ECO:0007669"/>
    <property type="project" value="UniProtKB-UniPathway"/>
</dbReference>
<name>A0A165INF1_EXIGL</name>
<feature type="transmembrane region" description="Helical" evidence="13">
    <location>
        <begin position="269"/>
        <end position="289"/>
    </location>
</feature>
<dbReference type="GO" id="GO:0004608">
    <property type="term" value="F:phosphatidylethanolamine N-methyltransferase activity"/>
    <property type="evidence" value="ECO:0007669"/>
    <property type="project" value="TreeGrafter"/>
</dbReference>
<feature type="transmembrane region" description="Helical" evidence="13">
    <location>
        <begin position="301"/>
        <end position="317"/>
    </location>
</feature>
<evidence type="ECO:0000256" key="2">
    <source>
        <dbReference type="ARBA" id="ARBA00022516"/>
    </source>
</evidence>
<dbReference type="Proteomes" id="UP000077266">
    <property type="component" value="Unassembled WGS sequence"/>
</dbReference>
<keyword evidence="3" id="KW-0489">Methyltransferase</keyword>
<keyword evidence="3" id="KW-0808">Transferase</keyword>
<dbReference type="STRING" id="1314781.A0A165INF1"/>
<evidence type="ECO:0000256" key="11">
    <source>
        <dbReference type="ARBA" id="ARBA00023264"/>
    </source>
</evidence>
<sequence length="555" mass="62890">MASKLNKSARTALEREFTGVTGATLKEAQTTLNKHNYKLDAALDAYFNDLDDPPAAAPAAANRSKLTQLFDSYKESDVDSILVDGTLRLCQDLSVDPEDVVLLAVAFELKCPAVAEFSREGWLTGWTNLRSPTDTTSIVFPVPTTHDVLTALFHPSYPKSHLDILNLALLGAQLVAFWFLPRATARTAFLLYFAFWRLAYNLGLGIVLTKQSKRRWMVKQVRQRGWLDPSRRPAVRNWIRKQLQGKMGADYKFDDLPLEYNTWLLFRQLVDIILLNDFLAYCMFAFASFRVPTDLHSFVHALRWIGGIFLIVFNLWVKTEAHHVVKDYGWYWGDVFFERGALIFDGVFEMAPHPMYSVGYAGYYGLSMIVGSYPVLFASLAAHAAQFAFLNFFENPRALTDIARTYGQRKPLSARTPIQEKLQSPVVGTDVPPHRRAESESDTATAVVSESEADGASDSECTFIPDRERPRSPKLSFFGMAWQSYVLTPDWTAGDQLLRHTLGMIMIFLHIWTAIECYSVLGLFGWFFGDFFIDDFPTTLEYTLSGDRRMLQVNG</sequence>
<dbReference type="GO" id="GO:0032259">
    <property type="term" value="P:methylation"/>
    <property type="evidence" value="ECO:0007669"/>
    <property type="project" value="UniProtKB-KW"/>
</dbReference>
<evidence type="ECO:0000313" key="14">
    <source>
        <dbReference type="EMBL" id="KZV93646.1"/>
    </source>
</evidence>
<protein>
    <recommendedName>
        <fullName evidence="16">Phosphatidylethanolamine N-methyltransferase</fullName>
    </recommendedName>
</protein>
<feature type="transmembrane region" description="Helical" evidence="13">
    <location>
        <begin position="507"/>
        <end position="528"/>
    </location>
</feature>
<dbReference type="InterPro" id="IPR007318">
    <property type="entry name" value="Phopholipid_MeTrfase"/>
</dbReference>
<evidence type="ECO:0000256" key="7">
    <source>
        <dbReference type="ARBA" id="ARBA00022989"/>
    </source>
</evidence>
<organism evidence="14 15">
    <name type="scientific">Exidia glandulosa HHB12029</name>
    <dbReference type="NCBI Taxonomy" id="1314781"/>
    <lineage>
        <taxon>Eukaryota</taxon>
        <taxon>Fungi</taxon>
        <taxon>Dikarya</taxon>
        <taxon>Basidiomycota</taxon>
        <taxon>Agaricomycotina</taxon>
        <taxon>Agaricomycetes</taxon>
        <taxon>Auriculariales</taxon>
        <taxon>Exidiaceae</taxon>
        <taxon>Exidia</taxon>
    </lineage>
</organism>
<keyword evidence="11" id="KW-1208">Phospholipid metabolism</keyword>
<keyword evidence="8" id="KW-0443">Lipid metabolism</keyword>
<evidence type="ECO:0000256" key="4">
    <source>
        <dbReference type="ARBA" id="ARBA00022691"/>
    </source>
</evidence>
<dbReference type="EMBL" id="KV425986">
    <property type="protein sequence ID" value="KZV93646.1"/>
    <property type="molecule type" value="Genomic_DNA"/>
</dbReference>
<dbReference type="Gene3D" id="1.10.8.10">
    <property type="entry name" value="DNA helicase RuvA subunit, C-terminal domain"/>
    <property type="match status" value="1"/>
</dbReference>
<evidence type="ECO:0000256" key="10">
    <source>
        <dbReference type="ARBA" id="ARBA00023209"/>
    </source>
</evidence>
<dbReference type="Pfam" id="PF14555">
    <property type="entry name" value="UBA_4"/>
    <property type="match status" value="1"/>
</dbReference>